<accession>A0A060ZVC1</accession>
<dbReference type="PANTHER" id="PTHR10948">
    <property type="entry name" value="TRANSPOSASE"/>
    <property type="match status" value="1"/>
</dbReference>
<sequence>MKGLGVVYITRSPPLITSVLVVVATPQFRGLLRQYFPQRTDQSQHRREDLDAVAAELDSRPRKTLDWETPAERLANLLATAS</sequence>
<dbReference type="GO" id="GO:0005829">
    <property type="term" value="C:cytosol"/>
    <property type="evidence" value="ECO:0007669"/>
    <property type="project" value="TreeGrafter"/>
</dbReference>
<proteinExistence type="predicted"/>
<dbReference type="HOGENOM" id="CLU_2556853_0_0_11"/>
<reference evidence="1" key="1">
    <citation type="submission" date="2014-05" db="EMBL/GenBank/DDBJ databases">
        <authorList>
            <person name="Horn Fabian"/>
        </authorList>
    </citation>
    <scope>NUCLEOTIDE SEQUENCE</scope>
</reference>
<gene>
    <name evidence="2" type="ORF">J2Z30_005997</name>
    <name evidence="1" type="ORF">SIRAN6669</name>
</gene>
<organism evidence="1">
    <name type="scientific">Streptomyces iranensis</name>
    <dbReference type="NCBI Taxonomy" id="576784"/>
    <lineage>
        <taxon>Bacteria</taxon>
        <taxon>Bacillati</taxon>
        <taxon>Actinomycetota</taxon>
        <taxon>Actinomycetes</taxon>
        <taxon>Kitasatosporales</taxon>
        <taxon>Streptomycetaceae</taxon>
        <taxon>Streptomyces</taxon>
        <taxon>Streptomyces violaceusniger group</taxon>
    </lineage>
</organism>
<reference evidence="2 3" key="2">
    <citation type="submission" date="2021-03" db="EMBL/GenBank/DDBJ databases">
        <title>Genomic Encyclopedia of Type Strains, Phase IV (KMG-IV): sequencing the most valuable type-strain genomes for metagenomic binning, comparative biology and taxonomic classification.</title>
        <authorList>
            <person name="Goeker M."/>
        </authorList>
    </citation>
    <scope>NUCLEOTIDE SEQUENCE [LARGE SCALE GENOMIC DNA]</scope>
    <source>
        <strain evidence="2 3">DSM 41954</strain>
    </source>
</reference>
<evidence type="ECO:0000313" key="3">
    <source>
        <dbReference type="Proteomes" id="UP000756710"/>
    </source>
</evidence>
<evidence type="ECO:0000313" key="1">
    <source>
        <dbReference type="EMBL" id="CDR10085.1"/>
    </source>
</evidence>
<dbReference type="EMBL" id="LK022848">
    <property type="protein sequence ID" value="CDR10085.1"/>
    <property type="molecule type" value="Genomic_DNA"/>
</dbReference>
<dbReference type="Proteomes" id="UP000756710">
    <property type="component" value="Unassembled WGS sequence"/>
</dbReference>
<dbReference type="PANTHER" id="PTHR10948:SF23">
    <property type="entry name" value="TRANSPOSASE INSI FOR INSERTION SEQUENCE ELEMENT IS30A-RELATED"/>
    <property type="match status" value="1"/>
</dbReference>
<name>A0A060ZVC1_9ACTN</name>
<protein>
    <submittedName>
        <fullName evidence="1">Transposase, IS30 family protein</fullName>
    </submittedName>
</protein>
<evidence type="ECO:0000313" key="2">
    <source>
        <dbReference type="EMBL" id="MBP2064971.1"/>
    </source>
</evidence>
<dbReference type="EMBL" id="JAGGLR010000017">
    <property type="protein sequence ID" value="MBP2064971.1"/>
    <property type="molecule type" value="Genomic_DNA"/>
</dbReference>
<dbReference type="InterPro" id="IPR051917">
    <property type="entry name" value="Transposase-Integrase"/>
</dbReference>
<dbReference type="GO" id="GO:0004803">
    <property type="term" value="F:transposase activity"/>
    <property type="evidence" value="ECO:0007669"/>
    <property type="project" value="TreeGrafter"/>
</dbReference>
<dbReference type="AlphaFoldDB" id="A0A060ZVC1"/>
<keyword evidence="3" id="KW-1185">Reference proteome</keyword>
<dbReference type="GO" id="GO:0032196">
    <property type="term" value="P:transposition"/>
    <property type="evidence" value="ECO:0007669"/>
    <property type="project" value="TreeGrafter"/>
</dbReference>